<dbReference type="InterPro" id="IPR017896">
    <property type="entry name" value="4Fe4S_Fe-S-bd"/>
</dbReference>
<gene>
    <name evidence="7" type="ORF">LCGC14_0015000</name>
</gene>
<keyword evidence="4" id="KW-0408">Iron</keyword>
<dbReference type="Gene3D" id="3.40.50.11540">
    <property type="entry name" value="NADH-ubiquinone oxidoreductase 51kDa subunit"/>
    <property type="match status" value="1"/>
</dbReference>
<proteinExistence type="inferred from homology"/>
<dbReference type="FunFam" id="1.20.1440.230:FF:000001">
    <property type="entry name" value="Mitochondrial NADH dehydrogenase flavoprotein 1"/>
    <property type="match status" value="1"/>
</dbReference>
<dbReference type="AlphaFoldDB" id="A0A0F9W3T6"/>
<dbReference type="PANTHER" id="PTHR43578">
    <property type="entry name" value="NADH-QUINONE OXIDOREDUCTASE SUBUNIT F"/>
    <property type="match status" value="1"/>
</dbReference>
<dbReference type="SUPFAM" id="SSF142019">
    <property type="entry name" value="Nqo1 FMN-binding domain-like"/>
    <property type="match status" value="1"/>
</dbReference>
<organism evidence="7">
    <name type="scientific">marine sediment metagenome</name>
    <dbReference type="NCBI Taxonomy" id="412755"/>
    <lineage>
        <taxon>unclassified sequences</taxon>
        <taxon>metagenomes</taxon>
        <taxon>ecological metagenomes</taxon>
    </lineage>
</organism>
<evidence type="ECO:0000256" key="4">
    <source>
        <dbReference type="ARBA" id="ARBA00023004"/>
    </source>
</evidence>
<name>A0A0F9W3T6_9ZZZZ</name>
<dbReference type="NCBIfam" id="NF010120">
    <property type="entry name" value="PRK13596.1"/>
    <property type="match status" value="1"/>
</dbReference>
<keyword evidence="5" id="KW-0411">Iron-sulfur</keyword>
<dbReference type="Gene3D" id="3.10.20.600">
    <property type="match status" value="1"/>
</dbReference>
<dbReference type="Pfam" id="PF01257">
    <property type="entry name" value="2Fe-2S_thioredx"/>
    <property type="match status" value="1"/>
</dbReference>
<feature type="domain" description="4Fe-4S ferredoxin-type" evidence="6">
    <location>
        <begin position="550"/>
        <end position="579"/>
    </location>
</feature>
<dbReference type="Pfam" id="PF10589">
    <property type="entry name" value="NADH_4Fe-4S"/>
    <property type="match status" value="1"/>
</dbReference>
<dbReference type="FunFam" id="3.40.50.11540:FF:000001">
    <property type="entry name" value="NADH dehydrogenase [ubiquinone] flavoprotein 1, mitochondrial"/>
    <property type="match status" value="1"/>
</dbReference>
<dbReference type="PROSITE" id="PS51379">
    <property type="entry name" value="4FE4S_FER_2"/>
    <property type="match status" value="2"/>
</dbReference>
<dbReference type="GO" id="GO:0046872">
    <property type="term" value="F:metal ion binding"/>
    <property type="evidence" value="ECO:0007669"/>
    <property type="project" value="UniProtKB-KW"/>
</dbReference>
<dbReference type="InterPro" id="IPR037225">
    <property type="entry name" value="Nuo51_FMN-bd_sf"/>
</dbReference>
<dbReference type="Pfam" id="PF01512">
    <property type="entry name" value="Complex1_51K"/>
    <property type="match status" value="1"/>
</dbReference>
<dbReference type="SUPFAM" id="SSF140490">
    <property type="entry name" value="Nqo1C-terminal domain-like"/>
    <property type="match status" value="1"/>
</dbReference>
<dbReference type="InterPro" id="IPR017900">
    <property type="entry name" value="4Fe4S_Fe_S_CS"/>
</dbReference>
<evidence type="ECO:0000256" key="5">
    <source>
        <dbReference type="ARBA" id="ARBA00023014"/>
    </source>
</evidence>
<dbReference type="EMBL" id="LAZR01000003">
    <property type="protein sequence ID" value="KKO11025.1"/>
    <property type="molecule type" value="Genomic_DNA"/>
</dbReference>
<dbReference type="InterPro" id="IPR036249">
    <property type="entry name" value="Thioredoxin-like_sf"/>
</dbReference>
<dbReference type="PANTHER" id="PTHR43578:SF3">
    <property type="entry name" value="NADH-QUINONE OXIDOREDUCTASE SUBUNIT F"/>
    <property type="match status" value="1"/>
</dbReference>
<dbReference type="InterPro" id="IPR011538">
    <property type="entry name" value="Nuo51_FMN-bd"/>
</dbReference>
<dbReference type="SUPFAM" id="SSF54862">
    <property type="entry name" value="4Fe-4S ferredoxins"/>
    <property type="match status" value="1"/>
</dbReference>
<reference evidence="7" key="1">
    <citation type="journal article" date="2015" name="Nature">
        <title>Complex archaea that bridge the gap between prokaryotes and eukaryotes.</title>
        <authorList>
            <person name="Spang A."/>
            <person name="Saw J.H."/>
            <person name="Jorgensen S.L."/>
            <person name="Zaremba-Niedzwiedzka K."/>
            <person name="Martijn J."/>
            <person name="Lind A.E."/>
            <person name="van Eijk R."/>
            <person name="Schleper C."/>
            <person name="Guy L."/>
            <person name="Ettema T.J."/>
        </authorList>
    </citation>
    <scope>NUCLEOTIDE SEQUENCE</scope>
</reference>
<dbReference type="GO" id="GO:0051539">
    <property type="term" value="F:4 iron, 4 sulfur cluster binding"/>
    <property type="evidence" value="ECO:0007669"/>
    <property type="project" value="UniProtKB-KW"/>
</dbReference>
<protein>
    <recommendedName>
        <fullName evidence="6">4Fe-4S ferredoxin-type domain-containing protein</fullName>
    </recommendedName>
</protein>
<dbReference type="Gene3D" id="3.30.70.20">
    <property type="match status" value="1"/>
</dbReference>
<evidence type="ECO:0000313" key="7">
    <source>
        <dbReference type="EMBL" id="KKO11025.1"/>
    </source>
</evidence>
<dbReference type="CDD" id="cd02980">
    <property type="entry name" value="TRX_Fd_family"/>
    <property type="match status" value="1"/>
</dbReference>
<dbReference type="Pfam" id="PF13237">
    <property type="entry name" value="Fer4_10"/>
    <property type="match status" value="1"/>
</dbReference>
<evidence type="ECO:0000256" key="2">
    <source>
        <dbReference type="ARBA" id="ARBA00022485"/>
    </source>
</evidence>
<keyword evidence="2" id="KW-0004">4Fe-4S</keyword>
<comment type="caution">
    <text evidence="7">The sequence shown here is derived from an EMBL/GenBank/DDBJ whole genome shotgun (WGS) entry which is preliminary data.</text>
</comment>
<dbReference type="SUPFAM" id="SSF142984">
    <property type="entry name" value="Nqo1 middle domain-like"/>
    <property type="match status" value="1"/>
</dbReference>
<feature type="domain" description="4Fe-4S ferredoxin-type" evidence="6">
    <location>
        <begin position="580"/>
        <end position="607"/>
    </location>
</feature>
<dbReference type="PROSITE" id="PS00198">
    <property type="entry name" value="4FE4S_FER_1"/>
    <property type="match status" value="1"/>
</dbReference>
<accession>A0A0F9W3T6</accession>
<dbReference type="Gene3D" id="3.40.30.10">
    <property type="entry name" value="Glutaredoxin"/>
    <property type="match status" value="1"/>
</dbReference>
<keyword evidence="3" id="KW-0479">Metal-binding</keyword>
<sequence>MAETTASSDASKTYRAELLICAGTGCVSNRSFKIRDALEAEIRQRGLDDEVRVVTTGCQGFCAQGPIMIFQPDGIFYQMLTEEDVPLLVEEHLIKGRPVEKLMYVPPEGDEVVPKLSDIDFFRKQRLVVLRNRGLIDPEKIDEYIARDGYRALAKVLTGMTSEEVIEVVKASGLRGRGGAGFPTGIKWGLTRQAEGNGKCIICNADEGDPGAFMDRSIIESDPHAVLEGMAIGAYAIGAKNGYVYIREEYPLAMQRLHIAIDQAREYGLLGEDILGSGFSFDLAVHRGAGAFVCGEETSLIASLEGRTPEPRIRPPFPAQSGLWGQPTNINNVETWANVPVIISRGAEWYASLGTDTSKGTKVFSVVGKVNNTGLVEVPMGITMREIVFDIGGGIPDGKQFKAVQTGGPSGGCIPESLLDLPIDYERLMEVGSIMGSGGLIVMDEDTCMVDIARYFLDFLRSESCGKCTTCREGIAAMHDILADICAGQGEPEHIDLLGELAEAVSDASLCALGGTAPNPVLSTLRHFRDEYEAHIRDKKCPAGVCRALITYRIDPDKCKGCLLCTKACPEQIIRGEAKKPQTIDTEACIKCGVCRESCKFDAVLVE</sequence>
<dbReference type="Gene3D" id="1.20.1440.230">
    <property type="entry name" value="NADH-ubiquinone oxidoreductase 51kDa subunit, iron-sulphur binding domain"/>
    <property type="match status" value="1"/>
</dbReference>
<evidence type="ECO:0000256" key="3">
    <source>
        <dbReference type="ARBA" id="ARBA00022723"/>
    </source>
</evidence>
<dbReference type="InterPro" id="IPR037207">
    <property type="entry name" value="Nuop51_4Fe4S-bd_sf"/>
</dbReference>
<comment type="similarity">
    <text evidence="1">Belongs to the complex I 51 kDa subunit family.</text>
</comment>
<dbReference type="Gene3D" id="6.10.250.1450">
    <property type="match status" value="1"/>
</dbReference>
<evidence type="ECO:0000259" key="6">
    <source>
        <dbReference type="PROSITE" id="PS51379"/>
    </source>
</evidence>
<dbReference type="InterPro" id="IPR019575">
    <property type="entry name" value="Nuop51_4Fe4S-bd"/>
</dbReference>
<dbReference type="SMART" id="SM00928">
    <property type="entry name" value="NADH_4Fe-4S"/>
    <property type="match status" value="1"/>
</dbReference>
<dbReference type="SUPFAM" id="SSF52833">
    <property type="entry name" value="Thioredoxin-like"/>
    <property type="match status" value="1"/>
</dbReference>
<evidence type="ECO:0000256" key="1">
    <source>
        <dbReference type="ARBA" id="ARBA00007523"/>
    </source>
</evidence>